<reference evidence="10" key="1">
    <citation type="submission" date="2022-08" db="EMBL/GenBank/DDBJ databases">
        <authorList>
            <person name="Zhang D."/>
        </authorList>
    </citation>
    <scope>NUCLEOTIDE SEQUENCE</scope>
    <source>
        <strain evidence="10">XJ19-11</strain>
    </source>
</reference>
<protein>
    <submittedName>
        <fullName evidence="10">PQQ-dependent sugar dehydrogenase</fullName>
    </submittedName>
</protein>
<gene>
    <name evidence="10" type="ORF">NU887_14265</name>
</gene>
<feature type="domain" description="PKD" evidence="8">
    <location>
        <begin position="476"/>
        <end position="557"/>
    </location>
</feature>
<keyword evidence="1" id="KW-0813">Transport</keyword>
<dbReference type="Gene3D" id="1.10.760.10">
    <property type="entry name" value="Cytochrome c-like domain"/>
    <property type="match status" value="1"/>
</dbReference>
<dbReference type="InterPro" id="IPR002324">
    <property type="entry name" value="Cyt_c_ID"/>
</dbReference>
<dbReference type="PANTHER" id="PTHR19328">
    <property type="entry name" value="HEDGEHOG-INTERACTING PROTEIN"/>
    <property type="match status" value="1"/>
</dbReference>
<feature type="region of interest" description="Disordered" evidence="7">
    <location>
        <begin position="194"/>
        <end position="215"/>
    </location>
</feature>
<dbReference type="SUPFAM" id="SSF46626">
    <property type="entry name" value="Cytochrome c"/>
    <property type="match status" value="1"/>
</dbReference>
<dbReference type="AlphaFoldDB" id="A0A9X2T3B7"/>
<feature type="binding site" description="covalent" evidence="6">
    <location>
        <position position="702"/>
    </location>
    <ligand>
        <name>heme c</name>
        <dbReference type="ChEBI" id="CHEBI:61717"/>
    </ligand>
</feature>
<dbReference type="Pfam" id="PF18911">
    <property type="entry name" value="PKD_4"/>
    <property type="match status" value="1"/>
</dbReference>
<evidence type="ECO:0000256" key="7">
    <source>
        <dbReference type="SAM" id="MobiDB-lite"/>
    </source>
</evidence>
<dbReference type="PROSITE" id="PS50093">
    <property type="entry name" value="PKD"/>
    <property type="match status" value="1"/>
</dbReference>
<comment type="caution">
    <text evidence="10">The sequence shown here is derived from an EMBL/GenBank/DDBJ whole genome shotgun (WGS) entry which is preliminary data.</text>
</comment>
<dbReference type="InterPro" id="IPR009056">
    <property type="entry name" value="Cyt_c-like_dom"/>
</dbReference>
<dbReference type="SMART" id="SM00089">
    <property type="entry name" value="PKD"/>
    <property type="match status" value="1"/>
</dbReference>
<dbReference type="EMBL" id="JANSUY010000013">
    <property type="protein sequence ID" value="MCR9016205.1"/>
    <property type="molecule type" value="Genomic_DNA"/>
</dbReference>
<dbReference type="Proteomes" id="UP001142175">
    <property type="component" value="Unassembled WGS sequence"/>
</dbReference>
<dbReference type="SUPFAM" id="SSF49299">
    <property type="entry name" value="PKD domain"/>
    <property type="match status" value="1"/>
</dbReference>
<dbReference type="InterPro" id="IPR011041">
    <property type="entry name" value="Quinoprot_gluc/sorb_DH_b-prop"/>
</dbReference>
<dbReference type="RefSeq" id="WP_258424058.1">
    <property type="nucleotide sequence ID" value="NZ_JANSUY010000013.1"/>
</dbReference>
<keyword evidence="5 6" id="KW-0408">Iron</keyword>
<evidence type="ECO:0000256" key="1">
    <source>
        <dbReference type="ARBA" id="ARBA00022448"/>
    </source>
</evidence>
<dbReference type="PROSITE" id="PS51007">
    <property type="entry name" value="CYTC"/>
    <property type="match status" value="1"/>
</dbReference>
<evidence type="ECO:0000259" key="9">
    <source>
        <dbReference type="PROSITE" id="PS51007"/>
    </source>
</evidence>
<dbReference type="InterPro" id="IPR036909">
    <property type="entry name" value="Cyt_c-like_dom_sf"/>
</dbReference>
<dbReference type="CDD" id="cd04084">
    <property type="entry name" value="CBM6_xylanase-like"/>
    <property type="match status" value="1"/>
</dbReference>
<keyword evidence="11" id="KW-1185">Reference proteome</keyword>
<feature type="domain" description="Cytochrome c" evidence="9">
    <location>
        <begin position="630"/>
        <end position="724"/>
    </location>
</feature>
<evidence type="ECO:0000256" key="5">
    <source>
        <dbReference type="ARBA" id="ARBA00023004"/>
    </source>
</evidence>
<dbReference type="GO" id="GO:0005506">
    <property type="term" value="F:iron ion binding"/>
    <property type="evidence" value="ECO:0007669"/>
    <property type="project" value="InterPro"/>
</dbReference>
<dbReference type="InterPro" id="IPR035986">
    <property type="entry name" value="PKD_dom_sf"/>
</dbReference>
<dbReference type="InterPro" id="IPR022409">
    <property type="entry name" value="PKD/Chitinase_dom"/>
</dbReference>
<dbReference type="InterPro" id="IPR000601">
    <property type="entry name" value="PKD_dom"/>
</dbReference>
<dbReference type="CDD" id="cd00146">
    <property type="entry name" value="PKD"/>
    <property type="match status" value="1"/>
</dbReference>
<keyword evidence="4" id="KW-0249">Electron transport</keyword>
<dbReference type="InterPro" id="IPR011042">
    <property type="entry name" value="6-blade_b-propeller_TolB-like"/>
</dbReference>
<dbReference type="GO" id="GO:0020037">
    <property type="term" value="F:heme binding"/>
    <property type="evidence" value="ECO:0007669"/>
    <property type="project" value="InterPro"/>
</dbReference>
<evidence type="ECO:0000313" key="10">
    <source>
        <dbReference type="EMBL" id="MCR9016205.1"/>
    </source>
</evidence>
<evidence type="ECO:0000259" key="8">
    <source>
        <dbReference type="PROSITE" id="PS50093"/>
    </source>
</evidence>
<accession>A0A9X2T3B7</accession>
<dbReference type="PRINTS" id="PR00606">
    <property type="entry name" value="CYTCHROMECID"/>
</dbReference>
<dbReference type="PANTHER" id="PTHR19328:SF75">
    <property type="entry name" value="ALDOSE SUGAR DEHYDROGENASE YLII"/>
    <property type="match status" value="1"/>
</dbReference>
<evidence type="ECO:0000256" key="2">
    <source>
        <dbReference type="ARBA" id="ARBA00022617"/>
    </source>
</evidence>
<evidence type="ECO:0000313" key="11">
    <source>
        <dbReference type="Proteomes" id="UP001142175"/>
    </source>
</evidence>
<dbReference type="Gene3D" id="2.60.40.10">
    <property type="entry name" value="Immunoglobulins"/>
    <property type="match status" value="1"/>
</dbReference>
<feature type="binding site" description="covalent" evidence="6">
    <location>
        <position position="657"/>
    </location>
    <ligand>
        <name>heme c</name>
        <dbReference type="ChEBI" id="CHEBI:61717"/>
    </ligand>
</feature>
<proteinExistence type="predicted"/>
<dbReference type="InterPro" id="IPR013783">
    <property type="entry name" value="Ig-like_fold"/>
</dbReference>
<sequence length="939" mass="103987">MKSNTPKWLILILFLLIGTLNSCTKKEESTKTFSGKDKPEDSRFTQVVVADGLEEPLQMEFDRQGFVYWIERAGHVKRVNEPGGNIEILGTIPTIVGESPGMIGILLDKDFENTRHIFLYYSPQSENGNIMRLSRFTLGADNKFGMDSEIILLDIPWEQPDGSHFGGGMTWDKEGNLYLSVGGDSAPTQYSPLPFTNEGGRGEDEGRTSGNTNDFRGKILRIKPQSGGTYTIPEGNLFPQGTDKTRPEIYVMGNRNPWRLSIDSHTGYLHWGEVGPDAGVDSEEFGPMGYDEFNVAKRAGNFGWPFVIGKNLPYSVYDYQSKTFESFYNPDSLVNNSPNNTGLKVLPPSQPALVAYPYRVSEEWPILGSAARSAVGGPIFRRSDFSADAKRVFPDYYEGKWLVTDYVRNWIMVVTMDEDRNNVTSIERFLPAEKLIHSQPLDMDFGLNGDLYILEYGTGTKGRISRIEFNAGNRAPIAVANSEMKSGSIPFELQLSSEGSRDNDGDKLDFEWKIEGGETTVLNDANPKITLDKPGKYKVSLTVKDPSGASDSHTFEVVAGNKQPEVKIEITSRNKSFYFPDEKISYQVQVIDQEDGTLAKGQINPEAITVTAEYIPSGIDFAQLRKLKSEGNLQPETVLRHLNAKALISKNNCTACHQEKTKLVGPSFLEVAKRYKDAENVFDTLSKSIIQGGSGKWGEVHMPPQPTLSAIDTKQIIEYILDLASAEKGNPKLPLQGEFKTKAIPTKIGDGRLSKFYPTTYEMGSYVFSAHYTDQGSEEESSLNLKSEDFTLLRFPLMGPEKADVFSETGISYTPSTDDPGFIFTGKGGYIGFKNIDLTGINQISIGAITRFWHWSHFIGGDIELRLDSPEGTLVGEAKQVPPAPQGEKGPFFGDATGKPTVIDVSKIDGVHDLYILVKNSGAKESDALVIMTGIEFRR</sequence>
<feature type="binding site" description="covalent" evidence="6">
    <location>
        <position position="653"/>
    </location>
    <ligand>
        <name>heme c</name>
        <dbReference type="ChEBI" id="CHEBI:61717"/>
    </ligand>
</feature>
<dbReference type="Pfam" id="PF07995">
    <property type="entry name" value="GSDH"/>
    <property type="match status" value="1"/>
</dbReference>
<keyword evidence="3 6" id="KW-0479">Metal-binding</keyword>
<dbReference type="Pfam" id="PF00034">
    <property type="entry name" value="Cytochrom_C"/>
    <property type="match status" value="1"/>
</dbReference>
<comment type="PTM">
    <text evidence="6">Binds 1 heme c group covalently per subunit.</text>
</comment>
<evidence type="ECO:0000256" key="6">
    <source>
        <dbReference type="PIRSR" id="PIRSR602324-1"/>
    </source>
</evidence>
<organism evidence="10 11">
    <name type="scientific">Aquiflexum gelatinilyticum</name>
    <dbReference type="NCBI Taxonomy" id="2961943"/>
    <lineage>
        <taxon>Bacteria</taxon>
        <taxon>Pseudomonadati</taxon>
        <taxon>Bacteroidota</taxon>
        <taxon>Cytophagia</taxon>
        <taxon>Cytophagales</taxon>
        <taxon>Cyclobacteriaceae</taxon>
        <taxon>Aquiflexum</taxon>
    </lineage>
</organism>
<evidence type="ECO:0000256" key="4">
    <source>
        <dbReference type="ARBA" id="ARBA00022982"/>
    </source>
</evidence>
<dbReference type="Gene3D" id="2.60.120.260">
    <property type="entry name" value="Galactose-binding domain-like"/>
    <property type="match status" value="1"/>
</dbReference>
<dbReference type="InterPro" id="IPR012938">
    <property type="entry name" value="Glc/Sorbosone_DH"/>
</dbReference>
<name>A0A9X2T3B7_9BACT</name>
<keyword evidence="2 6" id="KW-0349">Heme</keyword>
<dbReference type="SUPFAM" id="SSF50952">
    <property type="entry name" value="Soluble quinoprotein glucose dehydrogenase"/>
    <property type="match status" value="1"/>
</dbReference>
<dbReference type="GO" id="GO:0009055">
    <property type="term" value="F:electron transfer activity"/>
    <property type="evidence" value="ECO:0007669"/>
    <property type="project" value="InterPro"/>
</dbReference>
<evidence type="ECO:0000256" key="3">
    <source>
        <dbReference type="ARBA" id="ARBA00022723"/>
    </source>
</evidence>
<dbReference type="Gene3D" id="2.120.10.30">
    <property type="entry name" value="TolB, C-terminal domain"/>
    <property type="match status" value="1"/>
</dbReference>